<dbReference type="NCBIfam" id="TIGR00155">
    <property type="entry name" value="pqiA_fam"/>
    <property type="match status" value="1"/>
</dbReference>
<name>A0A9W4TJI2_9PROT</name>
<feature type="transmembrane region" description="Helical" evidence="8">
    <location>
        <begin position="283"/>
        <end position="302"/>
    </location>
</feature>
<feature type="transmembrane region" description="Helical" evidence="8">
    <location>
        <begin position="184"/>
        <end position="207"/>
    </location>
</feature>
<evidence type="ECO:0000313" key="11">
    <source>
        <dbReference type="Proteomes" id="UP001154255"/>
    </source>
</evidence>
<dbReference type="Proteomes" id="UP001154255">
    <property type="component" value="Unassembled WGS sequence"/>
</dbReference>
<comment type="similarity">
    <text evidence="2">Belongs to the PqiA family.</text>
</comment>
<dbReference type="InterPro" id="IPR005219">
    <property type="entry name" value="PqiA-like_proteobact"/>
</dbReference>
<keyword evidence="4" id="KW-0997">Cell inner membrane</keyword>
<dbReference type="EMBL" id="CAMXCM010000001">
    <property type="protein sequence ID" value="CAI3922101.1"/>
    <property type="molecule type" value="Genomic_DNA"/>
</dbReference>
<feature type="transmembrane region" description="Helical" evidence="8">
    <location>
        <begin position="403"/>
        <end position="423"/>
    </location>
</feature>
<evidence type="ECO:0000313" key="9">
    <source>
        <dbReference type="EMBL" id="CAI3922101.1"/>
    </source>
</evidence>
<dbReference type="Proteomes" id="UP001154259">
    <property type="component" value="Unassembled WGS sequence"/>
</dbReference>
<comment type="subcellular location">
    <subcellularLocation>
        <location evidence="1">Cell inner membrane</location>
        <topology evidence="1">Multi-pass membrane protein</topology>
    </subcellularLocation>
</comment>
<evidence type="ECO:0000256" key="4">
    <source>
        <dbReference type="ARBA" id="ARBA00022519"/>
    </source>
</evidence>
<dbReference type="Pfam" id="PF04403">
    <property type="entry name" value="PqiA"/>
    <property type="match status" value="2"/>
</dbReference>
<accession>A0A9W4TJI2</accession>
<dbReference type="GO" id="GO:0005886">
    <property type="term" value="C:plasma membrane"/>
    <property type="evidence" value="ECO:0007669"/>
    <property type="project" value="UniProtKB-SubCell"/>
</dbReference>
<feature type="transmembrane region" description="Helical" evidence="8">
    <location>
        <begin position="56"/>
        <end position="84"/>
    </location>
</feature>
<sequence length="450" mass="50532">MLESKKLNEAICIVDQVVECHSCGLVQQYPEVNHGELVACHRCGLELFRHPLSRQWAVPFAFAISSVILYLMMVSFPLLSVNIYGRTNSLGILNGSIEFMHQSLGSVGALVGLVVVVFPIVIIGLILSILYYSRFTILPSFFPRLLHLYRLLRPWSMIEVYILGVFVAYTKLVGMAYVQIDYSLYAMVLLMISMSVTDASTDFATLWERCAINKTMVYHHKQVEVGHYHSDILPENDYLASCECCGLVFKTDTSIHEDEHIGTCPRCGKNIHKRKPNSLNRSLALLITAFVFYIPANLYPIMSTTMMGRVSSHQIFGGVVELWQSQMIPLALLVFVASIAVPVLKISGIGLMIAASIMRSKKWLVMRSKLFRVITFIGRWSMIDVFMISILIALIHFDALATVHAHVGILMFAAVVVVTIFAADTFDPRLMWDYAKMNDSQTGQTKADNN</sequence>
<feature type="transmembrane region" description="Helical" evidence="8">
    <location>
        <begin position="376"/>
        <end position="397"/>
    </location>
</feature>
<keyword evidence="7 8" id="KW-0472">Membrane</keyword>
<dbReference type="InterPro" id="IPR051800">
    <property type="entry name" value="PqiA-PqiB_transport"/>
</dbReference>
<proteinExistence type="inferred from homology"/>
<evidence type="ECO:0000256" key="8">
    <source>
        <dbReference type="SAM" id="Phobius"/>
    </source>
</evidence>
<dbReference type="InterPro" id="IPR007498">
    <property type="entry name" value="PqiA-like"/>
</dbReference>
<keyword evidence="3" id="KW-1003">Cell membrane</keyword>
<evidence type="ECO:0000256" key="3">
    <source>
        <dbReference type="ARBA" id="ARBA00022475"/>
    </source>
</evidence>
<dbReference type="PANTHER" id="PTHR30462:SF3">
    <property type="entry name" value="INTERMEMBRANE TRANSPORT PROTEIN PQIA"/>
    <property type="match status" value="1"/>
</dbReference>
<evidence type="ECO:0000256" key="1">
    <source>
        <dbReference type="ARBA" id="ARBA00004429"/>
    </source>
</evidence>
<dbReference type="PANTHER" id="PTHR30462">
    <property type="entry name" value="INTERMEMBRANE TRANSPORT PROTEIN PQIB-RELATED"/>
    <property type="match status" value="1"/>
</dbReference>
<keyword evidence="6 8" id="KW-1133">Transmembrane helix</keyword>
<organism evidence="9 11">
    <name type="scientific">Commensalibacter communis</name>
    <dbReference type="NCBI Taxonomy" id="2972786"/>
    <lineage>
        <taxon>Bacteria</taxon>
        <taxon>Pseudomonadati</taxon>
        <taxon>Pseudomonadota</taxon>
        <taxon>Alphaproteobacteria</taxon>
        <taxon>Acetobacterales</taxon>
        <taxon>Acetobacteraceae</taxon>
    </lineage>
</organism>
<comment type="caution">
    <text evidence="9">The sequence shown here is derived from an EMBL/GenBank/DDBJ whole genome shotgun (WGS) entry which is preliminary data.</text>
</comment>
<evidence type="ECO:0000256" key="5">
    <source>
        <dbReference type="ARBA" id="ARBA00022692"/>
    </source>
</evidence>
<feature type="transmembrane region" description="Helical" evidence="8">
    <location>
        <begin position="154"/>
        <end position="178"/>
    </location>
</feature>
<evidence type="ECO:0000256" key="6">
    <source>
        <dbReference type="ARBA" id="ARBA00022989"/>
    </source>
</evidence>
<keyword evidence="12" id="KW-1185">Reference proteome</keyword>
<dbReference type="RefSeq" id="WP_271789506.1">
    <property type="nucleotide sequence ID" value="NZ_CAMXCJ010000001.1"/>
</dbReference>
<dbReference type="EMBL" id="CAMXCS010000001">
    <property type="protein sequence ID" value="CAI3940655.1"/>
    <property type="molecule type" value="Genomic_DNA"/>
</dbReference>
<gene>
    <name evidence="10" type="ORF">R53529_LOCUS1093</name>
    <name evidence="9" type="ORF">R53530_LOCUS7</name>
</gene>
<protein>
    <submittedName>
        <fullName evidence="9">Intermembrane transporter PqiABC subunit PqiA (PqiA) (PUBMED:27795327)</fullName>
    </submittedName>
</protein>
<evidence type="ECO:0000256" key="2">
    <source>
        <dbReference type="ARBA" id="ARBA00007555"/>
    </source>
</evidence>
<feature type="transmembrane region" description="Helical" evidence="8">
    <location>
        <begin position="330"/>
        <end position="355"/>
    </location>
</feature>
<evidence type="ECO:0000256" key="7">
    <source>
        <dbReference type="ARBA" id="ARBA00023136"/>
    </source>
</evidence>
<reference evidence="9" key="1">
    <citation type="submission" date="2022-10" db="EMBL/GenBank/DDBJ databases">
        <authorList>
            <person name="Botero Cardona J."/>
        </authorList>
    </citation>
    <scope>NUCLEOTIDE SEQUENCE</scope>
    <source>
        <strain evidence="9">LMG 31819</strain>
        <strain evidence="10">R-53529</strain>
    </source>
</reference>
<dbReference type="AlphaFoldDB" id="A0A9W4TJI2"/>
<feature type="transmembrane region" description="Helical" evidence="8">
    <location>
        <begin position="104"/>
        <end position="133"/>
    </location>
</feature>
<evidence type="ECO:0000313" key="12">
    <source>
        <dbReference type="Proteomes" id="UP001154259"/>
    </source>
</evidence>
<keyword evidence="5 8" id="KW-0812">Transmembrane</keyword>
<evidence type="ECO:0000313" key="10">
    <source>
        <dbReference type="EMBL" id="CAI3940655.1"/>
    </source>
</evidence>